<dbReference type="InterPro" id="IPR035940">
    <property type="entry name" value="CAP_sf"/>
</dbReference>
<dbReference type="Gene3D" id="3.40.33.10">
    <property type="entry name" value="CAP"/>
    <property type="match status" value="1"/>
</dbReference>
<evidence type="ECO:0000256" key="1">
    <source>
        <dbReference type="SAM" id="SignalP"/>
    </source>
</evidence>
<dbReference type="CDD" id="cd05379">
    <property type="entry name" value="CAP_bacterial"/>
    <property type="match status" value="1"/>
</dbReference>
<dbReference type="EMBL" id="GL871010">
    <property type="protein sequence ID" value="EGC37028.1"/>
    <property type="molecule type" value="Genomic_DNA"/>
</dbReference>
<gene>
    <name evidence="3" type="ORF">DICPUDRAFT_30965</name>
</gene>
<feature type="domain" description="SCP" evidence="2">
    <location>
        <begin position="40"/>
        <end position="192"/>
    </location>
</feature>
<dbReference type="GeneID" id="10503834"/>
<feature type="signal peptide" evidence="1">
    <location>
        <begin position="1"/>
        <end position="19"/>
    </location>
</feature>
<sequence>MKLLYVLIILTINYLLVKGYGESDKDDYPNHFERESHNLINLVRMFPQQYVYSYMKGWENLGVMFSQYKATFPVYYDNSVNRIARYHSYDMGANNYFGHGDRNSQSASDRIQRAVPCSTYNSENIAAGKSTGIDTNNQLICDDPQFGNYCTPDGSGHDGHRKNIMNPDLKLMGVGYWYASNSAYKYYWTQDFTGCTSNLPTNPIYSGYHTFYNSNNPLFVLSYYSNSLSTPAMYIVFVSGSVENVVPMRRTYGNDKFAVYTYSPSTHTPCGKYFFATTTENHKTYRYPETGYLQIAKDLDSCKSWSY</sequence>
<dbReference type="PANTHER" id="PTHR31157:SF1">
    <property type="entry name" value="SCP DOMAIN-CONTAINING PROTEIN"/>
    <property type="match status" value="1"/>
</dbReference>
<feature type="chain" id="PRO_5003261682" description="SCP domain-containing protein" evidence="1">
    <location>
        <begin position="20"/>
        <end position="307"/>
    </location>
</feature>
<keyword evidence="4" id="KW-1185">Reference proteome</keyword>
<dbReference type="Pfam" id="PF00188">
    <property type="entry name" value="CAP"/>
    <property type="match status" value="1"/>
</dbReference>
<dbReference type="SUPFAM" id="SSF55797">
    <property type="entry name" value="PR-1-like"/>
    <property type="match status" value="1"/>
</dbReference>
<name>F0ZGA7_DICPU</name>
<dbReference type="Proteomes" id="UP000001064">
    <property type="component" value="Unassembled WGS sequence"/>
</dbReference>
<evidence type="ECO:0000313" key="4">
    <source>
        <dbReference type="Proteomes" id="UP000001064"/>
    </source>
</evidence>
<dbReference type="PANTHER" id="PTHR31157">
    <property type="entry name" value="SCP DOMAIN-CONTAINING PROTEIN"/>
    <property type="match status" value="1"/>
</dbReference>
<keyword evidence="1" id="KW-0732">Signal</keyword>
<dbReference type="KEGG" id="dpp:DICPUDRAFT_30965"/>
<dbReference type="InterPro" id="IPR014044">
    <property type="entry name" value="CAP_dom"/>
</dbReference>
<proteinExistence type="predicted"/>
<dbReference type="RefSeq" id="XP_003286456.1">
    <property type="nucleotide sequence ID" value="XM_003286408.1"/>
</dbReference>
<evidence type="ECO:0000259" key="2">
    <source>
        <dbReference type="Pfam" id="PF00188"/>
    </source>
</evidence>
<dbReference type="InParanoid" id="F0ZGA7"/>
<accession>F0ZGA7</accession>
<dbReference type="AlphaFoldDB" id="F0ZGA7"/>
<dbReference type="VEuPathDB" id="AmoebaDB:DICPUDRAFT_30965"/>
<dbReference type="OrthoDB" id="18777at2759"/>
<dbReference type="eggNOG" id="ENOG502RDUN">
    <property type="taxonomic scope" value="Eukaryota"/>
</dbReference>
<protein>
    <recommendedName>
        <fullName evidence="2">SCP domain-containing protein</fullName>
    </recommendedName>
</protein>
<evidence type="ECO:0000313" key="3">
    <source>
        <dbReference type="EMBL" id="EGC37028.1"/>
    </source>
</evidence>
<organism evidence="3 4">
    <name type="scientific">Dictyostelium purpureum</name>
    <name type="common">Slime mold</name>
    <dbReference type="NCBI Taxonomy" id="5786"/>
    <lineage>
        <taxon>Eukaryota</taxon>
        <taxon>Amoebozoa</taxon>
        <taxon>Evosea</taxon>
        <taxon>Eumycetozoa</taxon>
        <taxon>Dictyostelia</taxon>
        <taxon>Dictyosteliales</taxon>
        <taxon>Dictyosteliaceae</taxon>
        <taxon>Dictyostelium</taxon>
    </lineage>
</organism>
<reference evidence="4" key="1">
    <citation type="journal article" date="2011" name="Genome Biol.">
        <title>Comparative genomics of the social amoebae Dictyostelium discoideum and Dictyostelium purpureum.</title>
        <authorList>
            <consortium name="US DOE Joint Genome Institute (JGI-PGF)"/>
            <person name="Sucgang R."/>
            <person name="Kuo A."/>
            <person name="Tian X."/>
            <person name="Salerno W."/>
            <person name="Parikh A."/>
            <person name="Feasley C.L."/>
            <person name="Dalin E."/>
            <person name="Tu H."/>
            <person name="Huang E."/>
            <person name="Barry K."/>
            <person name="Lindquist E."/>
            <person name="Shapiro H."/>
            <person name="Bruce D."/>
            <person name="Schmutz J."/>
            <person name="Salamov A."/>
            <person name="Fey P."/>
            <person name="Gaudet P."/>
            <person name="Anjard C."/>
            <person name="Babu M.M."/>
            <person name="Basu S."/>
            <person name="Bushmanova Y."/>
            <person name="van der Wel H."/>
            <person name="Katoh-Kurasawa M."/>
            <person name="Dinh C."/>
            <person name="Coutinho P.M."/>
            <person name="Saito T."/>
            <person name="Elias M."/>
            <person name="Schaap P."/>
            <person name="Kay R.R."/>
            <person name="Henrissat B."/>
            <person name="Eichinger L."/>
            <person name="Rivero F."/>
            <person name="Putnam N.H."/>
            <person name="West C.M."/>
            <person name="Loomis W.F."/>
            <person name="Chisholm R.L."/>
            <person name="Shaulsky G."/>
            <person name="Strassmann J.E."/>
            <person name="Queller D.C."/>
            <person name="Kuspa A."/>
            <person name="Grigoriev I.V."/>
        </authorList>
    </citation>
    <scope>NUCLEOTIDE SEQUENCE [LARGE SCALE GENOMIC DNA]</scope>
    <source>
        <strain evidence="4">QSDP1</strain>
    </source>
</reference>
<dbReference type="OMA" id="RYHSYDM"/>